<keyword evidence="3" id="KW-1185">Reference proteome</keyword>
<feature type="compositionally biased region" description="Low complexity" evidence="1">
    <location>
        <begin position="128"/>
        <end position="143"/>
    </location>
</feature>
<feature type="compositionally biased region" description="Basic and acidic residues" evidence="1">
    <location>
        <begin position="144"/>
        <end position="160"/>
    </location>
</feature>
<comment type="caution">
    <text evidence="2">The sequence shown here is derived from an EMBL/GenBank/DDBJ whole genome shotgun (WGS) entry which is preliminary data.</text>
</comment>
<feature type="region of interest" description="Disordered" evidence="1">
    <location>
        <begin position="1"/>
        <end position="160"/>
    </location>
</feature>
<feature type="compositionally biased region" description="Basic and acidic residues" evidence="1">
    <location>
        <begin position="92"/>
        <end position="107"/>
    </location>
</feature>
<reference evidence="2 3" key="1">
    <citation type="submission" date="2016-07" db="EMBL/GenBank/DDBJ databases">
        <title>Pervasive Adenine N6-methylation of Active Genes in Fungi.</title>
        <authorList>
            <consortium name="DOE Joint Genome Institute"/>
            <person name="Mondo S.J."/>
            <person name="Dannebaum R.O."/>
            <person name="Kuo R.C."/>
            <person name="Labutti K."/>
            <person name="Haridas S."/>
            <person name="Kuo A."/>
            <person name="Salamov A."/>
            <person name="Ahrendt S.R."/>
            <person name="Lipzen A."/>
            <person name="Sullivan W."/>
            <person name="Andreopoulos W.B."/>
            <person name="Clum A."/>
            <person name="Lindquist E."/>
            <person name="Daum C."/>
            <person name="Ramamoorthy G.K."/>
            <person name="Gryganskyi A."/>
            <person name="Culley D."/>
            <person name="Magnuson J.K."/>
            <person name="James T.Y."/>
            <person name="O'Malley M.A."/>
            <person name="Stajich J.E."/>
            <person name="Spatafora J.W."/>
            <person name="Visel A."/>
            <person name="Grigoriev I.V."/>
        </authorList>
    </citation>
    <scope>NUCLEOTIDE SEQUENCE [LARGE SCALE GENOMIC DNA]</scope>
    <source>
        <strain evidence="2 3">12-1054</strain>
    </source>
</reference>
<evidence type="ECO:0000256" key="1">
    <source>
        <dbReference type="SAM" id="MobiDB-lite"/>
    </source>
</evidence>
<sequence length="160" mass="15422">MAAVNKNDNHINASPANTSRGNAALEGGRHETGGLTSGKSAGKSSHMDGDVPAPGNAGLGGGGATSMSGADTTHPGSGATPAAAASAGHAKPNAEDPRDNPSAKEGKGMSIEEANASGDGTFGDGKFDAAAPGAAAKAQQLEAGARREAGEEGKINVHVN</sequence>
<feature type="compositionally biased region" description="Low complexity" evidence="1">
    <location>
        <begin position="65"/>
        <end position="90"/>
    </location>
</feature>
<protein>
    <recommendedName>
        <fullName evidence="4">SMP domain-containing protein</fullName>
    </recommendedName>
</protein>
<name>A0A1Y2F2U5_PROLT</name>
<feature type="compositionally biased region" description="Polar residues" evidence="1">
    <location>
        <begin position="10"/>
        <end position="21"/>
    </location>
</feature>
<organism evidence="2 3">
    <name type="scientific">Protomyces lactucae-debilis</name>
    <dbReference type="NCBI Taxonomy" id="2754530"/>
    <lineage>
        <taxon>Eukaryota</taxon>
        <taxon>Fungi</taxon>
        <taxon>Dikarya</taxon>
        <taxon>Ascomycota</taxon>
        <taxon>Taphrinomycotina</taxon>
        <taxon>Taphrinomycetes</taxon>
        <taxon>Taphrinales</taxon>
        <taxon>Protomycetaceae</taxon>
        <taxon>Protomyces</taxon>
    </lineage>
</organism>
<dbReference type="EMBL" id="MCFI01000018">
    <property type="protein sequence ID" value="ORY78218.1"/>
    <property type="molecule type" value="Genomic_DNA"/>
</dbReference>
<dbReference type="GeneID" id="63786483"/>
<accession>A0A1Y2F2U5</accession>
<dbReference type="Proteomes" id="UP000193685">
    <property type="component" value="Unassembled WGS sequence"/>
</dbReference>
<dbReference type="AlphaFoldDB" id="A0A1Y2F2U5"/>
<evidence type="ECO:0000313" key="3">
    <source>
        <dbReference type="Proteomes" id="UP000193685"/>
    </source>
</evidence>
<dbReference type="RefSeq" id="XP_040723329.1">
    <property type="nucleotide sequence ID" value="XM_040869884.1"/>
</dbReference>
<gene>
    <name evidence="2" type="ORF">BCR37DRAFT_382489</name>
</gene>
<proteinExistence type="predicted"/>
<evidence type="ECO:0008006" key="4">
    <source>
        <dbReference type="Google" id="ProtNLM"/>
    </source>
</evidence>
<evidence type="ECO:0000313" key="2">
    <source>
        <dbReference type="EMBL" id="ORY78218.1"/>
    </source>
</evidence>